<organism evidence="1">
    <name type="scientific">Medioppia subpectinata</name>
    <dbReference type="NCBI Taxonomy" id="1979941"/>
    <lineage>
        <taxon>Eukaryota</taxon>
        <taxon>Metazoa</taxon>
        <taxon>Ecdysozoa</taxon>
        <taxon>Arthropoda</taxon>
        <taxon>Chelicerata</taxon>
        <taxon>Arachnida</taxon>
        <taxon>Acari</taxon>
        <taxon>Acariformes</taxon>
        <taxon>Sarcoptiformes</taxon>
        <taxon>Oribatida</taxon>
        <taxon>Brachypylina</taxon>
        <taxon>Oppioidea</taxon>
        <taxon>Oppiidae</taxon>
        <taxon>Medioppia</taxon>
    </lineage>
</organism>
<reference evidence="1" key="1">
    <citation type="submission" date="2020-11" db="EMBL/GenBank/DDBJ databases">
        <authorList>
            <person name="Tran Van P."/>
        </authorList>
    </citation>
    <scope>NUCLEOTIDE SEQUENCE</scope>
</reference>
<keyword evidence="2" id="KW-1185">Reference proteome</keyword>
<name>A0A7R9M152_9ACAR</name>
<accession>A0A7R9M152</accession>
<dbReference type="EMBL" id="OC912727">
    <property type="protein sequence ID" value="CAD7651511.1"/>
    <property type="molecule type" value="Genomic_DNA"/>
</dbReference>
<evidence type="ECO:0000313" key="1">
    <source>
        <dbReference type="EMBL" id="CAD7651511.1"/>
    </source>
</evidence>
<feature type="non-terminal residue" evidence="1">
    <location>
        <position position="1"/>
    </location>
</feature>
<dbReference type="AlphaFoldDB" id="A0A7R9M152"/>
<gene>
    <name evidence="1" type="ORF">OSB1V03_LOCUS23398</name>
</gene>
<proteinExistence type="predicted"/>
<dbReference type="EMBL" id="CAJPIZ010058152">
    <property type="protein sequence ID" value="CAG2123453.1"/>
    <property type="molecule type" value="Genomic_DNA"/>
</dbReference>
<protein>
    <submittedName>
        <fullName evidence="1">Uncharacterized protein</fullName>
    </submittedName>
</protein>
<dbReference type="Proteomes" id="UP000759131">
    <property type="component" value="Unassembled WGS sequence"/>
</dbReference>
<sequence length="83" mass="9345">QYTTTRAPYEPPWVGSWTLPPLTSAPVPTDHSFDRYYPPIDEMSTSTANPFIVYTTQRSGSRNTENLCERRGEAVNAGAKEHQ</sequence>
<evidence type="ECO:0000313" key="2">
    <source>
        <dbReference type="Proteomes" id="UP000759131"/>
    </source>
</evidence>